<evidence type="ECO:0000313" key="18">
    <source>
        <dbReference type="EMBL" id="MBB5226999.1"/>
    </source>
</evidence>
<evidence type="ECO:0000256" key="15">
    <source>
        <dbReference type="HAMAP-Rule" id="MF_00135"/>
    </source>
</evidence>
<sequence length="504" mass="55048">MNILDTIIEKRRADISRLGFDFGFSLPARRERALHPFLAQKGVILEVKRASPSKGDISPDLDSYATAFSYAQSGARAISCLTETNYFKGTLADLMKVCRAVDDFEAQTGMPAPAVLRKDFLLSADEVEVAYRAGADAVLLIARILEKDLLLDMARTVVKFGMSALVEVRAQEDLEKLSFVFSQPDFAGLSGSKGNFVFGVNSRDLASFKIDLLHPSMMTEKIRQAVGSDARIVFESGVTNTECAASVAAMGFSGLLLGEAAAKNPSIRKNLVDSFVNSKATKNSEFWKNYACSAVQAGPKIKICGLTRLEDAVLAQNLGAAFTGFVFADAFPRSLTKEGRLEKLLPAFSQIKAKKVAVIVDVTSSEAKKAIQLVKDGMLDLIQFHKVRYEDVSPELLELPHYFATNSLEEYEKLVSKGEMRVLLDLHGDGDFSKITGDARSSGFVYEAKWLAGGISPENVAELVQKYKPELVDVSGGVEDKDKNGIKNEDKVKELIKNAGAFYE</sequence>
<gene>
    <name evidence="15" type="primary">trpF</name>
    <name evidence="18" type="ORF">HNP76_002387</name>
</gene>
<evidence type="ECO:0000256" key="2">
    <source>
        <dbReference type="ARBA" id="ARBA00001633"/>
    </source>
</evidence>
<protein>
    <recommendedName>
        <fullName evidence="15">N-(5'-phosphoribosyl)anthranilate isomerase</fullName>
        <shortName evidence="15">PRAI</shortName>
        <ecNumber evidence="15">5.3.1.24</ecNumber>
    </recommendedName>
</protein>
<dbReference type="GO" id="GO:0004425">
    <property type="term" value="F:indole-3-glycerol-phosphate synthase activity"/>
    <property type="evidence" value="ECO:0007669"/>
    <property type="project" value="UniProtKB-EC"/>
</dbReference>
<evidence type="ECO:0000256" key="6">
    <source>
        <dbReference type="ARBA" id="ARBA00009847"/>
    </source>
</evidence>
<evidence type="ECO:0000256" key="12">
    <source>
        <dbReference type="ARBA" id="ARBA00023239"/>
    </source>
</evidence>
<dbReference type="UniPathway" id="UPA00035">
    <property type="reaction ID" value="UER00042"/>
</dbReference>
<dbReference type="SUPFAM" id="SSF51366">
    <property type="entry name" value="Ribulose-phoshate binding barrel"/>
    <property type="match status" value="2"/>
</dbReference>
<dbReference type="Gene3D" id="3.20.20.70">
    <property type="entry name" value="Aldolase class I"/>
    <property type="match status" value="2"/>
</dbReference>
<dbReference type="PANTHER" id="PTHR22854:SF2">
    <property type="entry name" value="INDOLE-3-GLYCEROL-PHOSPHATE SYNTHASE"/>
    <property type="match status" value="1"/>
</dbReference>
<name>A0A7W8LMW9_9SPIR</name>
<dbReference type="PROSITE" id="PS00614">
    <property type="entry name" value="IGPS"/>
    <property type="match status" value="1"/>
</dbReference>
<comment type="pathway">
    <text evidence="4">Amino-acid biosynthesis; L-tryptophan biosynthesis; L-tryptophan from chorismate: step 4/5.</text>
</comment>
<dbReference type="InterPro" id="IPR045186">
    <property type="entry name" value="Indole-3-glycerol_P_synth"/>
</dbReference>
<keyword evidence="10 15" id="KW-0057">Aromatic amino acid biosynthesis</keyword>
<proteinExistence type="inferred from homology"/>
<dbReference type="InterPro" id="IPR001240">
    <property type="entry name" value="PRAI_dom"/>
</dbReference>
<dbReference type="InterPro" id="IPR013798">
    <property type="entry name" value="Indole-3-glycerol_P_synth_dom"/>
</dbReference>
<evidence type="ECO:0000256" key="14">
    <source>
        <dbReference type="ARBA" id="ARBA00025592"/>
    </source>
</evidence>
<dbReference type="InterPro" id="IPR001468">
    <property type="entry name" value="Indole-3-GlycerolPSynthase_CS"/>
</dbReference>
<dbReference type="Proteomes" id="UP000518887">
    <property type="component" value="Unassembled WGS sequence"/>
</dbReference>
<dbReference type="CDD" id="cd00331">
    <property type="entry name" value="IGPS"/>
    <property type="match status" value="1"/>
</dbReference>
<comment type="catalytic activity">
    <reaction evidence="2">
        <text>1-(2-carboxyphenylamino)-1-deoxy-D-ribulose 5-phosphate + H(+) = (1S,2R)-1-C-(indol-3-yl)glycerol 3-phosphate + CO2 + H2O</text>
        <dbReference type="Rhea" id="RHEA:23476"/>
        <dbReference type="ChEBI" id="CHEBI:15377"/>
        <dbReference type="ChEBI" id="CHEBI:15378"/>
        <dbReference type="ChEBI" id="CHEBI:16526"/>
        <dbReference type="ChEBI" id="CHEBI:58613"/>
        <dbReference type="ChEBI" id="CHEBI:58866"/>
        <dbReference type="EC" id="4.1.1.48"/>
    </reaction>
</comment>
<keyword evidence="9 15" id="KW-0822">Tryptophan biosynthesis</keyword>
<evidence type="ECO:0000256" key="9">
    <source>
        <dbReference type="ARBA" id="ARBA00022822"/>
    </source>
</evidence>
<evidence type="ECO:0000256" key="10">
    <source>
        <dbReference type="ARBA" id="ARBA00023141"/>
    </source>
</evidence>
<organism evidence="18 19">
    <name type="scientific">Treponema ruminis</name>
    <dbReference type="NCBI Taxonomy" id="744515"/>
    <lineage>
        <taxon>Bacteria</taxon>
        <taxon>Pseudomonadati</taxon>
        <taxon>Spirochaetota</taxon>
        <taxon>Spirochaetia</taxon>
        <taxon>Spirochaetales</taxon>
        <taxon>Treponemataceae</taxon>
        <taxon>Treponema</taxon>
    </lineage>
</organism>
<evidence type="ECO:0000256" key="11">
    <source>
        <dbReference type="ARBA" id="ARBA00023235"/>
    </source>
</evidence>
<comment type="caution">
    <text evidence="18">The sequence shown here is derived from an EMBL/GenBank/DDBJ whole genome shotgun (WGS) entry which is preliminary data.</text>
</comment>
<comment type="catalytic activity">
    <reaction evidence="1 15">
        <text>N-(5-phospho-beta-D-ribosyl)anthranilate = 1-(2-carboxyphenylamino)-1-deoxy-D-ribulose 5-phosphate</text>
        <dbReference type="Rhea" id="RHEA:21540"/>
        <dbReference type="ChEBI" id="CHEBI:18277"/>
        <dbReference type="ChEBI" id="CHEBI:58613"/>
        <dbReference type="EC" id="5.3.1.24"/>
    </reaction>
</comment>
<comment type="function">
    <text evidence="14">Bifunctional enzyme that catalyzes two sequential steps of tryptophan biosynthetic pathway. The first reaction is catalyzed by the isomerase, coded by the TrpF domain; the second reaction is catalyzed by the synthase, coded by the TrpC domain.</text>
</comment>
<reference evidence="18 19" key="1">
    <citation type="submission" date="2020-08" db="EMBL/GenBank/DDBJ databases">
        <title>Genomic Encyclopedia of Type Strains, Phase IV (KMG-IV): sequencing the most valuable type-strain genomes for metagenomic binning, comparative biology and taxonomic classification.</title>
        <authorList>
            <person name="Goeker M."/>
        </authorList>
    </citation>
    <scope>NUCLEOTIDE SEQUENCE [LARGE SCALE GENOMIC DNA]</scope>
    <source>
        <strain evidence="18 19">DSM 103462</strain>
    </source>
</reference>
<accession>A0A7W8LMW9</accession>
<dbReference type="Pfam" id="PF00218">
    <property type="entry name" value="IGPS"/>
    <property type="match status" value="1"/>
</dbReference>
<evidence type="ECO:0000259" key="17">
    <source>
        <dbReference type="Pfam" id="PF00697"/>
    </source>
</evidence>
<comment type="pathway">
    <text evidence="3 15">Amino-acid biosynthesis; L-tryptophan biosynthesis; L-tryptophan from chorismate: step 3/5.</text>
</comment>
<feature type="domain" description="Indole-3-glycerol phosphate synthase" evidence="16">
    <location>
        <begin position="38"/>
        <end position="270"/>
    </location>
</feature>
<evidence type="ECO:0000259" key="16">
    <source>
        <dbReference type="Pfam" id="PF00218"/>
    </source>
</evidence>
<dbReference type="Pfam" id="PF00697">
    <property type="entry name" value="PRAI"/>
    <property type="match status" value="1"/>
</dbReference>
<dbReference type="PANTHER" id="PTHR22854">
    <property type="entry name" value="TRYPTOPHAN BIOSYNTHESIS PROTEIN"/>
    <property type="match status" value="1"/>
</dbReference>
<evidence type="ECO:0000256" key="5">
    <source>
        <dbReference type="ARBA" id="ARBA00007902"/>
    </source>
</evidence>
<dbReference type="RefSeq" id="WP_221301077.1">
    <property type="nucleotide sequence ID" value="NZ_CP031518.1"/>
</dbReference>
<dbReference type="GO" id="GO:0000162">
    <property type="term" value="P:L-tryptophan biosynthetic process"/>
    <property type="evidence" value="ECO:0007669"/>
    <property type="project" value="UniProtKB-UniRule"/>
</dbReference>
<evidence type="ECO:0000313" key="19">
    <source>
        <dbReference type="Proteomes" id="UP000518887"/>
    </source>
</evidence>
<dbReference type="AlphaFoldDB" id="A0A7W8LMW9"/>
<evidence type="ECO:0000256" key="4">
    <source>
        <dbReference type="ARBA" id="ARBA00004696"/>
    </source>
</evidence>
<keyword evidence="13" id="KW-0511">Multifunctional enzyme</keyword>
<dbReference type="InterPro" id="IPR013785">
    <property type="entry name" value="Aldolase_TIM"/>
</dbReference>
<dbReference type="EC" id="5.3.1.24" evidence="15"/>
<evidence type="ECO:0000256" key="7">
    <source>
        <dbReference type="ARBA" id="ARBA00022605"/>
    </source>
</evidence>
<keyword evidence="11 15" id="KW-0413">Isomerase</keyword>
<comment type="similarity">
    <text evidence="5">In the N-terminal section; belongs to the TrpC family.</text>
</comment>
<comment type="similarity">
    <text evidence="6">In the C-terminal section; belongs to the TrpF family.</text>
</comment>
<dbReference type="HAMAP" id="MF_00135">
    <property type="entry name" value="PRAI"/>
    <property type="match status" value="1"/>
</dbReference>
<dbReference type="GO" id="GO:0004640">
    <property type="term" value="F:phosphoribosylanthranilate isomerase activity"/>
    <property type="evidence" value="ECO:0007669"/>
    <property type="project" value="UniProtKB-UniRule"/>
</dbReference>
<evidence type="ECO:0000256" key="3">
    <source>
        <dbReference type="ARBA" id="ARBA00004664"/>
    </source>
</evidence>
<comment type="similarity">
    <text evidence="15">Belongs to the TrpF family.</text>
</comment>
<keyword evidence="8" id="KW-0210">Decarboxylase</keyword>
<evidence type="ECO:0000256" key="13">
    <source>
        <dbReference type="ARBA" id="ARBA00023268"/>
    </source>
</evidence>
<dbReference type="InterPro" id="IPR011060">
    <property type="entry name" value="RibuloseP-bd_barrel"/>
</dbReference>
<dbReference type="EMBL" id="JACHFQ010000007">
    <property type="protein sequence ID" value="MBB5226999.1"/>
    <property type="molecule type" value="Genomic_DNA"/>
</dbReference>
<evidence type="ECO:0000256" key="1">
    <source>
        <dbReference type="ARBA" id="ARBA00001164"/>
    </source>
</evidence>
<evidence type="ECO:0000256" key="8">
    <source>
        <dbReference type="ARBA" id="ARBA00022793"/>
    </source>
</evidence>
<keyword evidence="7 15" id="KW-0028">Amino-acid biosynthesis</keyword>
<keyword evidence="19" id="KW-1185">Reference proteome</keyword>
<keyword evidence="12 18" id="KW-0456">Lyase</keyword>
<feature type="domain" description="N-(5'phosphoribosyl) anthranilate isomerase (PRAI)" evidence="17">
    <location>
        <begin position="301"/>
        <end position="498"/>
    </location>
</feature>
<dbReference type="CDD" id="cd00405">
    <property type="entry name" value="PRAI"/>
    <property type="match status" value="1"/>
</dbReference>